<evidence type="ECO:0000256" key="7">
    <source>
        <dbReference type="ARBA" id="ARBA00024033"/>
    </source>
</evidence>
<sequence length="415" mass="45103">MLSRETSRAGAWRWLGVLVLLVAVAPVVHRYLVAYPDDQWQVDLEVYREAGRSLLLGRPVYQFETEVPQLLPFTYPTFSAVLSIPLALLPWAVAGWVWTAFQLALLWVVVGLAFGPLLARAGRFAGLAHGVVAAACAWISPVGENIRFGQVNAILVTLCLLDLLRGADGLRLGRFTLRWPRGALVGVAVAIKLTPGVFLVHFAITRQWRELRNAVLAAVGVTVATFLVAPEGSLEFWTSALLNSDRLGPNAGSSNQSLRGFVLRLYLSDGATTAVWGVLALAAAVAGYALARRLHRRGSLVGEVAACGVVALLVSPVSWLHHYLWGVVVLGAVVGDARVRSRAVAAVVGLVLLWVAWPWWGANLLASRSVPTVLARVVQNGDLWWACASLVVMWRLLTRHTEDQSRVVTDWSRSV</sequence>
<evidence type="ECO:0000313" key="10">
    <source>
        <dbReference type="Proteomes" id="UP000521922"/>
    </source>
</evidence>
<dbReference type="GO" id="GO:0016758">
    <property type="term" value="F:hexosyltransferase activity"/>
    <property type="evidence" value="ECO:0007669"/>
    <property type="project" value="InterPro"/>
</dbReference>
<feature type="transmembrane region" description="Helical" evidence="8">
    <location>
        <begin position="184"/>
        <end position="204"/>
    </location>
</feature>
<keyword evidence="2" id="KW-1003">Cell membrane</keyword>
<comment type="similarity">
    <text evidence="7">Belongs to the glycosyltransferase 87 family.</text>
</comment>
<proteinExistence type="inferred from homology"/>
<accession>A0A7Y9DKY8</accession>
<keyword evidence="9" id="KW-0328">Glycosyltransferase</keyword>
<evidence type="ECO:0000256" key="2">
    <source>
        <dbReference type="ARBA" id="ARBA00022475"/>
    </source>
</evidence>
<dbReference type="GO" id="GO:0005886">
    <property type="term" value="C:plasma membrane"/>
    <property type="evidence" value="ECO:0007669"/>
    <property type="project" value="UniProtKB-SubCell"/>
</dbReference>
<dbReference type="Pfam" id="PF09594">
    <property type="entry name" value="GT87"/>
    <property type="match status" value="1"/>
</dbReference>
<evidence type="ECO:0000313" key="9">
    <source>
        <dbReference type="EMBL" id="NYD22425.1"/>
    </source>
</evidence>
<feature type="transmembrane region" description="Helical" evidence="8">
    <location>
        <begin position="298"/>
        <end position="314"/>
    </location>
</feature>
<feature type="transmembrane region" description="Helical" evidence="8">
    <location>
        <begin position="344"/>
        <end position="362"/>
    </location>
</feature>
<keyword evidence="5 8" id="KW-1133">Transmembrane helix</keyword>
<gene>
    <name evidence="9" type="ORF">BJ968_001965</name>
</gene>
<dbReference type="RefSeq" id="WP_179751388.1">
    <property type="nucleotide sequence ID" value="NZ_BAAAGN010000022.1"/>
</dbReference>
<keyword evidence="10" id="KW-1185">Reference proteome</keyword>
<feature type="transmembrane region" description="Helical" evidence="8">
    <location>
        <begin position="121"/>
        <end position="139"/>
    </location>
</feature>
<feature type="transmembrane region" description="Helical" evidence="8">
    <location>
        <begin position="273"/>
        <end position="291"/>
    </location>
</feature>
<evidence type="ECO:0000256" key="3">
    <source>
        <dbReference type="ARBA" id="ARBA00022679"/>
    </source>
</evidence>
<dbReference type="InterPro" id="IPR018584">
    <property type="entry name" value="GT87"/>
</dbReference>
<dbReference type="Proteomes" id="UP000521922">
    <property type="component" value="Unassembled WGS sequence"/>
</dbReference>
<feature type="transmembrane region" description="Helical" evidence="8">
    <location>
        <begin position="211"/>
        <end position="229"/>
    </location>
</feature>
<feature type="transmembrane region" description="Helical" evidence="8">
    <location>
        <begin position="12"/>
        <end position="32"/>
    </location>
</feature>
<name>A0A7Y9DKY8_9ACTN</name>
<evidence type="ECO:0000256" key="4">
    <source>
        <dbReference type="ARBA" id="ARBA00022692"/>
    </source>
</evidence>
<reference evidence="9 10" key="1">
    <citation type="submission" date="2020-07" db="EMBL/GenBank/DDBJ databases">
        <title>Sequencing the genomes of 1000 actinobacteria strains.</title>
        <authorList>
            <person name="Klenk H.-P."/>
        </authorList>
    </citation>
    <scope>NUCLEOTIDE SEQUENCE [LARGE SCALE GENOMIC DNA]</scope>
    <source>
        <strain evidence="9 10">DSM 7487</strain>
    </source>
</reference>
<evidence type="ECO:0000256" key="1">
    <source>
        <dbReference type="ARBA" id="ARBA00004651"/>
    </source>
</evidence>
<keyword evidence="3 9" id="KW-0808">Transferase</keyword>
<evidence type="ECO:0000256" key="5">
    <source>
        <dbReference type="ARBA" id="ARBA00022989"/>
    </source>
</evidence>
<comment type="subcellular location">
    <subcellularLocation>
        <location evidence="1">Cell membrane</location>
        <topology evidence="1">Multi-pass membrane protein</topology>
    </subcellularLocation>
</comment>
<protein>
    <submittedName>
        <fullName evidence="9">Alpha-1,2-mannosyltransferase</fullName>
        <ecNumber evidence="9">2.4.1.-</ecNumber>
    </submittedName>
</protein>
<dbReference type="EC" id="2.4.1.-" evidence="9"/>
<keyword evidence="6 8" id="KW-0472">Membrane</keyword>
<organism evidence="9 10">
    <name type="scientific">Kineococcus aurantiacus</name>
    <dbReference type="NCBI Taxonomy" id="37633"/>
    <lineage>
        <taxon>Bacteria</taxon>
        <taxon>Bacillati</taxon>
        <taxon>Actinomycetota</taxon>
        <taxon>Actinomycetes</taxon>
        <taxon>Kineosporiales</taxon>
        <taxon>Kineosporiaceae</taxon>
        <taxon>Kineococcus</taxon>
    </lineage>
</organism>
<dbReference type="AlphaFoldDB" id="A0A7Y9DKY8"/>
<comment type="caution">
    <text evidence="9">The sequence shown here is derived from an EMBL/GenBank/DDBJ whole genome shotgun (WGS) entry which is preliminary data.</text>
</comment>
<keyword evidence="4 8" id="KW-0812">Transmembrane</keyword>
<dbReference type="EMBL" id="JACCBB010000001">
    <property type="protein sequence ID" value="NYD22425.1"/>
    <property type="molecule type" value="Genomic_DNA"/>
</dbReference>
<evidence type="ECO:0000256" key="6">
    <source>
        <dbReference type="ARBA" id="ARBA00023136"/>
    </source>
</evidence>
<evidence type="ECO:0000256" key="8">
    <source>
        <dbReference type="SAM" id="Phobius"/>
    </source>
</evidence>
<feature type="transmembrane region" description="Helical" evidence="8">
    <location>
        <begin position="96"/>
        <end position="115"/>
    </location>
</feature>